<evidence type="ECO:0000313" key="2">
    <source>
        <dbReference type="Proteomes" id="UP000273143"/>
    </source>
</evidence>
<name>A0A3S9XB23_9GAMM</name>
<dbReference type="AlphaFoldDB" id="A0A3S9XB23"/>
<dbReference type="Gene3D" id="1.25.40.10">
    <property type="entry name" value="Tetratricopeptide repeat domain"/>
    <property type="match status" value="1"/>
</dbReference>
<dbReference type="Proteomes" id="UP000273143">
    <property type="component" value="Chromosome"/>
</dbReference>
<evidence type="ECO:0000313" key="1">
    <source>
        <dbReference type="EMBL" id="AZS49639.1"/>
    </source>
</evidence>
<dbReference type="KEGG" id="emo:DM558_02075"/>
<protein>
    <submittedName>
        <fullName evidence="1">Sel1 repeat family protein</fullName>
    </submittedName>
</protein>
<organism evidence="1 2">
    <name type="scientific">Entomomonas moraniae</name>
    <dbReference type="NCBI Taxonomy" id="2213226"/>
    <lineage>
        <taxon>Bacteria</taxon>
        <taxon>Pseudomonadati</taxon>
        <taxon>Pseudomonadota</taxon>
        <taxon>Gammaproteobacteria</taxon>
        <taxon>Pseudomonadales</taxon>
        <taxon>Pseudomonadaceae</taxon>
        <taxon>Entomomonas</taxon>
    </lineage>
</organism>
<gene>
    <name evidence="1" type="ORF">DM558_02075</name>
</gene>
<keyword evidence="2" id="KW-1185">Reference proteome</keyword>
<reference evidence="2" key="1">
    <citation type="submission" date="2018-06" db="EMBL/GenBank/DDBJ databases">
        <title>Complete genome of Pseudomonas insecticola strain QZS01.</title>
        <authorList>
            <person name="Wang J."/>
            <person name="Su Q."/>
        </authorList>
    </citation>
    <scope>NUCLEOTIDE SEQUENCE [LARGE SCALE GENOMIC DNA]</scope>
    <source>
        <strain evidence="2">QZS01</strain>
    </source>
</reference>
<dbReference type="EMBL" id="CP029822">
    <property type="protein sequence ID" value="AZS49639.1"/>
    <property type="molecule type" value="Genomic_DNA"/>
</dbReference>
<dbReference type="InterPro" id="IPR011990">
    <property type="entry name" value="TPR-like_helical_dom_sf"/>
</dbReference>
<accession>A0A3S9XB23</accession>
<dbReference type="SUPFAM" id="SSF81901">
    <property type="entry name" value="HCP-like"/>
    <property type="match status" value="1"/>
</dbReference>
<proteinExistence type="predicted"/>
<sequence>MIAILTNRVIRAMIKRFVFLLGVCLPCYTLAMLTPDEMIAQADESFSQGHYDTAVAYYSRAAERGNRTAQLQLSLWYFSGKNSAPNLKLGQFWLDEALKPRTISEADLVGVSYMASFYQSGIGSDLAVAWLLQGAQQGDAQASYLLLQWYGGVLGSGNLSSLVFEWLNTR</sequence>